<keyword evidence="10" id="KW-1185">Reference proteome</keyword>
<dbReference type="GO" id="GO:0005886">
    <property type="term" value="C:plasma membrane"/>
    <property type="evidence" value="ECO:0007669"/>
    <property type="project" value="TreeGrafter"/>
</dbReference>
<dbReference type="RefSeq" id="WP_159791750.1">
    <property type="nucleotide sequence ID" value="NZ_WTYM01000023.1"/>
</dbReference>
<evidence type="ECO:0000259" key="8">
    <source>
        <dbReference type="PROSITE" id="PS51202"/>
    </source>
</evidence>
<evidence type="ECO:0000256" key="6">
    <source>
        <dbReference type="ARBA" id="ARBA00023136"/>
    </source>
</evidence>
<evidence type="ECO:0000256" key="7">
    <source>
        <dbReference type="SAM" id="Phobius"/>
    </source>
</evidence>
<dbReference type="Pfam" id="PF02080">
    <property type="entry name" value="TrkA_C"/>
    <property type="match status" value="1"/>
</dbReference>
<feature type="transmembrane region" description="Helical" evidence="7">
    <location>
        <begin position="178"/>
        <end position="200"/>
    </location>
</feature>
<feature type="transmembrane region" description="Helical" evidence="7">
    <location>
        <begin position="32"/>
        <end position="49"/>
    </location>
</feature>
<keyword evidence="6 7" id="KW-0472">Membrane</keyword>
<dbReference type="SUPFAM" id="SSF116726">
    <property type="entry name" value="TrkA C-terminal domain-like"/>
    <property type="match status" value="2"/>
</dbReference>
<evidence type="ECO:0000256" key="5">
    <source>
        <dbReference type="ARBA" id="ARBA00022989"/>
    </source>
</evidence>
<feature type="transmembrane region" description="Helical" evidence="7">
    <location>
        <begin position="407"/>
        <end position="440"/>
    </location>
</feature>
<keyword evidence="3 7" id="KW-0812">Transmembrane</keyword>
<feature type="transmembrane region" description="Helical" evidence="7">
    <location>
        <begin position="537"/>
        <end position="555"/>
    </location>
</feature>
<accession>A0A6I4SR80</accession>
<feature type="domain" description="RCK C-terminal" evidence="8">
    <location>
        <begin position="212"/>
        <end position="296"/>
    </location>
</feature>
<feature type="transmembrane region" description="Helical" evidence="7">
    <location>
        <begin position="509"/>
        <end position="530"/>
    </location>
</feature>
<dbReference type="InterPro" id="IPR006037">
    <property type="entry name" value="RCK_C"/>
</dbReference>
<feature type="transmembrane region" description="Helical" evidence="7">
    <location>
        <begin position="482"/>
        <end position="503"/>
    </location>
</feature>
<sequence length="597" mass="62768">MVLVVDAYAPLVVAAVLLLLLLAFAFEVRPPEVVAIAAVALLLALGILTSDDLLKALGNSAPLSIAGMFIVSASLVRTGLLDDFAGMVTARAKESPRAAVAMLLALVAALSAFTNNTPLVMMMVPVGIVLAKQLGEAPSKLLMPISFAAVLGGTCTLIGTSTNLLVDGVATEAGLAPFSIFEIAPVGIIVAIAGVIYLVVARPLLPDRVTIASLADKADDKRFTVSVAIEEGSPFIGQAPASISAFSRGDRRLIDLIRGQSSMRDNLARTLLQAGDVLILRCPAKDLLTIKESASMRLAGPDDEPDLIALTSRTSTVIEALLLPDAQIVGHRFSDLAIRRRYNVHPIALHRRGSNLRERFENVVLEPGDTVLLEGEHEDIDRFVESEKLVNLAEPKARGFRTSKAPIALAALVAIVAGASFNVLPLPALVTLGVAAVLVTRCIEPEEAFGSVDWRIIALIVAMLAIGTALEKAELVEMAVAAVTPALGGFAPWVALAAIYLLSLLLTELVTNNAVAVVVTPIAIKLAVALDSDPRPFVIAVMFAASASFLTPIGYQTNTLVYGAGGYRFGDFMRFGSPLTVVVAVVTLVAIPLLWPL</sequence>
<feature type="transmembrane region" description="Helical" evidence="7">
    <location>
        <begin position="452"/>
        <end position="470"/>
    </location>
</feature>
<dbReference type="EMBL" id="WTYM01000023">
    <property type="protein sequence ID" value="MXO58363.1"/>
    <property type="molecule type" value="Genomic_DNA"/>
</dbReference>
<dbReference type="GO" id="GO:0006813">
    <property type="term" value="P:potassium ion transport"/>
    <property type="evidence" value="ECO:0007669"/>
    <property type="project" value="InterPro"/>
</dbReference>
<evidence type="ECO:0000256" key="1">
    <source>
        <dbReference type="ARBA" id="ARBA00004141"/>
    </source>
</evidence>
<dbReference type="OrthoDB" id="9809303at2"/>
<dbReference type="PROSITE" id="PS51202">
    <property type="entry name" value="RCK_C"/>
    <property type="match status" value="2"/>
</dbReference>
<organism evidence="9 10">
    <name type="scientific">Croceibacterium salegens</name>
    <dbReference type="NCBI Taxonomy" id="1737568"/>
    <lineage>
        <taxon>Bacteria</taxon>
        <taxon>Pseudomonadati</taxon>
        <taxon>Pseudomonadota</taxon>
        <taxon>Alphaproteobacteria</taxon>
        <taxon>Sphingomonadales</taxon>
        <taxon>Erythrobacteraceae</taxon>
        <taxon>Croceibacterium</taxon>
    </lineage>
</organism>
<dbReference type="Gene3D" id="3.30.70.1450">
    <property type="entry name" value="Regulator of K+ conductance, C-terminal domain"/>
    <property type="match status" value="2"/>
</dbReference>
<evidence type="ECO:0000313" key="10">
    <source>
        <dbReference type="Proteomes" id="UP000433652"/>
    </source>
</evidence>
<evidence type="ECO:0000256" key="3">
    <source>
        <dbReference type="ARBA" id="ARBA00022692"/>
    </source>
</evidence>
<dbReference type="PROSITE" id="PS01271">
    <property type="entry name" value="NA_SULFATE"/>
    <property type="match status" value="1"/>
</dbReference>
<dbReference type="PANTHER" id="PTHR43652">
    <property type="entry name" value="BASIC AMINO ACID ANTIPORTER YFCC-RELATED"/>
    <property type="match status" value="1"/>
</dbReference>
<dbReference type="GO" id="GO:0008324">
    <property type="term" value="F:monoatomic cation transmembrane transporter activity"/>
    <property type="evidence" value="ECO:0007669"/>
    <property type="project" value="InterPro"/>
</dbReference>
<proteinExistence type="predicted"/>
<dbReference type="Pfam" id="PF03600">
    <property type="entry name" value="CitMHS"/>
    <property type="match status" value="1"/>
</dbReference>
<comment type="caution">
    <text evidence="9">The sequence shown here is derived from an EMBL/GenBank/DDBJ whole genome shotgun (WGS) entry which is preliminary data.</text>
</comment>
<evidence type="ECO:0000256" key="2">
    <source>
        <dbReference type="ARBA" id="ARBA00022448"/>
    </source>
</evidence>
<dbReference type="InterPro" id="IPR031312">
    <property type="entry name" value="Na/sul_symport_CS"/>
</dbReference>
<keyword evidence="5 7" id="KW-1133">Transmembrane helix</keyword>
<evidence type="ECO:0000256" key="4">
    <source>
        <dbReference type="ARBA" id="ARBA00022737"/>
    </source>
</evidence>
<feature type="transmembrane region" description="Helical" evidence="7">
    <location>
        <begin position="141"/>
        <end position="166"/>
    </location>
</feature>
<keyword evidence="2" id="KW-0813">Transport</keyword>
<dbReference type="Proteomes" id="UP000433652">
    <property type="component" value="Unassembled WGS sequence"/>
</dbReference>
<feature type="transmembrane region" description="Helical" evidence="7">
    <location>
        <begin position="61"/>
        <end position="80"/>
    </location>
</feature>
<dbReference type="InterPro" id="IPR051679">
    <property type="entry name" value="DASS-Related_Transporters"/>
</dbReference>
<dbReference type="InterPro" id="IPR036721">
    <property type="entry name" value="RCK_C_sf"/>
</dbReference>
<feature type="transmembrane region" description="Helical" evidence="7">
    <location>
        <begin position="100"/>
        <end position="129"/>
    </location>
</feature>
<name>A0A6I4SR80_9SPHN</name>
<dbReference type="AlphaFoldDB" id="A0A6I4SR80"/>
<evidence type="ECO:0000313" key="9">
    <source>
        <dbReference type="EMBL" id="MXO58363.1"/>
    </source>
</evidence>
<keyword evidence="4" id="KW-0677">Repeat</keyword>
<reference evidence="9 10" key="1">
    <citation type="submission" date="2019-12" db="EMBL/GenBank/DDBJ databases">
        <title>Genomic-based taxomic classification of the family Erythrobacteraceae.</title>
        <authorList>
            <person name="Xu L."/>
        </authorList>
    </citation>
    <scope>NUCLEOTIDE SEQUENCE [LARGE SCALE GENOMIC DNA]</scope>
    <source>
        <strain evidence="9 10">MCCC 1K01500</strain>
    </source>
</reference>
<dbReference type="PANTHER" id="PTHR43652:SF2">
    <property type="entry name" value="BASIC AMINO ACID ANTIPORTER YFCC-RELATED"/>
    <property type="match status" value="1"/>
</dbReference>
<feature type="transmembrane region" description="Helical" evidence="7">
    <location>
        <begin position="575"/>
        <end position="595"/>
    </location>
</feature>
<protein>
    <submittedName>
        <fullName evidence="9">SLC13 family permease</fullName>
    </submittedName>
</protein>
<comment type="subcellular location">
    <subcellularLocation>
        <location evidence="1">Membrane</location>
        <topology evidence="1">Multi-pass membrane protein</topology>
    </subcellularLocation>
</comment>
<feature type="transmembrane region" description="Helical" evidence="7">
    <location>
        <begin position="7"/>
        <end position="26"/>
    </location>
</feature>
<feature type="domain" description="RCK C-terminal" evidence="8">
    <location>
        <begin position="305"/>
        <end position="389"/>
    </location>
</feature>
<gene>
    <name evidence="9" type="ORF">GRI89_02230</name>
</gene>
<dbReference type="InterPro" id="IPR004680">
    <property type="entry name" value="Cit_transptr-like_dom"/>
</dbReference>